<evidence type="ECO:0000313" key="2">
    <source>
        <dbReference type="Proteomes" id="UP000694547"/>
    </source>
</evidence>
<dbReference type="Ensembl" id="ENSPEMT00000035712.1">
    <property type="protein sequence ID" value="ENSPEMP00000029889.1"/>
    <property type="gene ID" value="ENSPEMG00000030487.1"/>
</dbReference>
<dbReference type="AlphaFoldDB" id="A0A8C8UCF8"/>
<proteinExistence type="predicted"/>
<dbReference type="Ensembl" id="ENSPEMT00000033935.1">
    <property type="protein sequence ID" value="ENSPEMP00000034622.1"/>
    <property type="gene ID" value="ENSPEMG00000030335.1"/>
</dbReference>
<dbReference type="Proteomes" id="UP000694547">
    <property type="component" value="Chromosome 9"/>
</dbReference>
<reference evidence="1" key="2">
    <citation type="submission" date="2025-05" db="UniProtKB">
        <authorList>
            <consortium name="Ensembl"/>
        </authorList>
    </citation>
    <scope>IDENTIFICATION</scope>
</reference>
<sequence length="53" mass="5853">MEAAHVHSSQPAAIWTSLFNAETTVPTSWSQATAGLLRTDTFQSVNRRQCHLP</sequence>
<organism evidence="1 2">
    <name type="scientific">Peromyscus maniculatus bairdii</name>
    <name type="common">Prairie deer mouse</name>
    <dbReference type="NCBI Taxonomy" id="230844"/>
    <lineage>
        <taxon>Eukaryota</taxon>
        <taxon>Metazoa</taxon>
        <taxon>Chordata</taxon>
        <taxon>Craniata</taxon>
        <taxon>Vertebrata</taxon>
        <taxon>Euteleostomi</taxon>
        <taxon>Mammalia</taxon>
        <taxon>Eutheria</taxon>
        <taxon>Euarchontoglires</taxon>
        <taxon>Glires</taxon>
        <taxon>Rodentia</taxon>
        <taxon>Myomorpha</taxon>
        <taxon>Muroidea</taxon>
        <taxon>Cricetidae</taxon>
        <taxon>Neotominae</taxon>
        <taxon>Peromyscus</taxon>
    </lineage>
</organism>
<dbReference type="GeneTree" id="ENSGT00960000190990"/>
<reference evidence="1 2" key="1">
    <citation type="submission" date="2018-10" db="EMBL/GenBank/DDBJ databases">
        <title>Improved assembly of the deer mouse Peromyscus maniculatus genome.</title>
        <authorList>
            <person name="Lassance J.-M."/>
            <person name="Hoekstra H.E."/>
        </authorList>
    </citation>
    <scope>NUCLEOTIDE SEQUENCE [LARGE SCALE GENOMIC DNA]</scope>
</reference>
<keyword evidence="2" id="KW-1185">Reference proteome</keyword>
<dbReference type="Proteomes" id="UP000694547">
    <property type="component" value="Chromosome 1"/>
</dbReference>
<name>A0A8C8UCF8_PERMB</name>
<dbReference type="Proteomes" id="UP000694547">
    <property type="component" value="Chromosome 3"/>
</dbReference>
<evidence type="ECO:0000313" key="1">
    <source>
        <dbReference type="Ensembl" id="ENSPEMP00000029889.1"/>
    </source>
</evidence>
<dbReference type="Ensembl" id="ENSPEMT00000040596.1">
    <property type="protein sequence ID" value="ENSPEMP00000035050.1"/>
    <property type="gene ID" value="ENSPEMG00000031361.1"/>
</dbReference>
<accession>A0A8C8UCF8</accession>
<protein>
    <submittedName>
        <fullName evidence="1">Uncharacterized protein</fullName>
    </submittedName>
</protein>